<organism evidence="5 6">
    <name type="scientific">candidate division LCP-89 bacterium B3_LCP</name>
    <dbReference type="NCBI Taxonomy" id="2012998"/>
    <lineage>
        <taxon>Bacteria</taxon>
        <taxon>Pseudomonadati</taxon>
        <taxon>Bacteria division LCP-89</taxon>
    </lineage>
</organism>
<comment type="similarity">
    <text evidence="1">Belongs to the glycosyltransferase 2 family.</text>
</comment>
<evidence type="ECO:0000259" key="4">
    <source>
        <dbReference type="Pfam" id="PF00535"/>
    </source>
</evidence>
<dbReference type="EMBL" id="NJBN01000005">
    <property type="protein sequence ID" value="TKJ40288.1"/>
    <property type="molecule type" value="Genomic_DNA"/>
</dbReference>
<dbReference type="SUPFAM" id="SSF53448">
    <property type="entry name" value="Nucleotide-diphospho-sugar transferases"/>
    <property type="match status" value="1"/>
</dbReference>
<dbReference type="Pfam" id="PF00535">
    <property type="entry name" value="Glycos_transf_2"/>
    <property type="match status" value="1"/>
</dbReference>
<evidence type="ECO:0000256" key="1">
    <source>
        <dbReference type="ARBA" id="ARBA00006739"/>
    </source>
</evidence>
<feature type="domain" description="Glycosyltransferase 2-like" evidence="4">
    <location>
        <begin position="18"/>
        <end position="188"/>
    </location>
</feature>
<dbReference type="InterPro" id="IPR029044">
    <property type="entry name" value="Nucleotide-diphossugar_trans"/>
</dbReference>
<dbReference type="InterPro" id="IPR001173">
    <property type="entry name" value="Glyco_trans_2-like"/>
</dbReference>
<keyword evidence="3" id="KW-0808">Transferase</keyword>
<comment type="caution">
    <text evidence="5">The sequence shown here is derived from an EMBL/GenBank/DDBJ whole genome shotgun (WGS) entry which is preliminary data.</text>
</comment>
<reference evidence="5 6" key="1">
    <citation type="submission" date="2017-06" db="EMBL/GenBank/DDBJ databases">
        <title>Novel microbial phyla capable of carbon fixation and sulfur reduction in deep-sea sediments.</title>
        <authorList>
            <person name="Huang J."/>
            <person name="Baker B."/>
            <person name="Wang Y."/>
        </authorList>
    </citation>
    <scope>NUCLEOTIDE SEQUENCE [LARGE SCALE GENOMIC DNA]</scope>
    <source>
        <strain evidence="5">B3_LCP</strain>
    </source>
</reference>
<gene>
    <name evidence="5" type="ORF">CEE37_08145</name>
</gene>
<dbReference type="AlphaFoldDB" id="A0A532UZE0"/>
<evidence type="ECO:0000313" key="6">
    <source>
        <dbReference type="Proteomes" id="UP000319619"/>
    </source>
</evidence>
<keyword evidence="2" id="KW-0328">Glycosyltransferase</keyword>
<accession>A0A532UZE0</accession>
<evidence type="ECO:0000256" key="2">
    <source>
        <dbReference type="ARBA" id="ARBA00022676"/>
    </source>
</evidence>
<dbReference type="PANTHER" id="PTHR43179:SF12">
    <property type="entry name" value="GALACTOFURANOSYLTRANSFERASE GLFT2"/>
    <property type="match status" value="1"/>
</dbReference>
<name>A0A532UZE0_UNCL8</name>
<dbReference type="CDD" id="cd04186">
    <property type="entry name" value="GT_2_like_c"/>
    <property type="match status" value="1"/>
</dbReference>
<dbReference type="PANTHER" id="PTHR43179">
    <property type="entry name" value="RHAMNOSYLTRANSFERASE WBBL"/>
    <property type="match status" value="1"/>
</dbReference>
<dbReference type="GO" id="GO:0016757">
    <property type="term" value="F:glycosyltransferase activity"/>
    <property type="evidence" value="ECO:0007669"/>
    <property type="project" value="UniProtKB-KW"/>
</dbReference>
<evidence type="ECO:0000313" key="5">
    <source>
        <dbReference type="EMBL" id="TKJ40288.1"/>
    </source>
</evidence>
<sequence>MTIFIGNNLTEKSPKVAIIIVNWNRRDDTLECLESLSSINYGNYRIVLVDNGSDDGSIEAVRDEHPEVKIIEAGENLRFAGGNNLGLNAISADDDDFYLLLNNDTTVEPDFLSHLVAAAADSSIGIVGPKILYHDRPDVIWFAGGIIKPAWGYVRHFGLRQPDDGSFDEPRWVSFLTGCCILISKNVIFKVGLLDEGFYLYSEDADYCLRTAKTGFKLVYEPRSRIYHKLSRSSGGAYHPRKWLQRYRSLFRLVRKHTPPVTWPLFCLNLIWELISLPVNALLQTGKLPPKAKN</sequence>
<dbReference type="Proteomes" id="UP000319619">
    <property type="component" value="Unassembled WGS sequence"/>
</dbReference>
<dbReference type="Gene3D" id="3.90.550.10">
    <property type="entry name" value="Spore Coat Polysaccharide Biosynthesis Protein SpsA, Chain A"/>
    <property type="match status" value="1"/>
</dbReference>
<proteinExistence type="inferred from homology"/>
<protein>
    <recommendedName>
        <fullName evidence="4">Glycosyltransferase 2-like domain-containing protein</fullName>
    </recommendedName>
</protein>
<evidence type="ECO:0000256" key="3">
    <source>
        <dbReference type="ARBA" id="ARBA00022679"/>
    </source>
</evidence>